<accession>A0A2U1E242</accession>
<keyword evidence="3" id="KW-1185">Reference proteome</keyword>
<dbReference type="PROSITE" id="PS51257">
    <property type="entry name" value="PROKAR_LIPOPROTEIN"/>
    <property type="match status" value="1"/>
</dbReference>
<evidence type="ECO:0000259" key="1">
    <source>
        <dbReference type="SMART" id="SM00278"/>
    </source>
</evidence>
<sequence length="192" mass="21429">MKKKFIYLIIIFIFSFAGCKDNNEDILRFKTSANEINREDIVEEKSEKKDDLLIVHVSGSVKRSGVYQLEKDKRIIDAIEKAGGLLEEADPDALNLAEKIKDGMKIYVPKKGEQPTAAADLKSQSYIDLNLATKEELMTLPGVGEKTADKIIAYREAQPFEKVDDLLKVSGFGKKKMEALKGLIAVGGEIYE</sequence>
<dbReference type="AlphaFoldDB" id="A0A2U1E242"/>
<dbReference type="PANTHER" id="PTHR21180">
    <property type="entry name" value="ENDONUCLEASE/EXONUCLEASE/PHOSPHATASE FAMILY DOMAIN-CONTAINING PROTEIN 1"/>
    <property type="match status" value="1"/>
</dbReference>
<feature type="domain" description="Helix-hairpin-helix DNA-binding motif class 1" evidence="1">
    <location>
        <begin position="135"/>
        <end position="154"/>
    </location>
</feature>
<organism evidence="2 3">
    <name type="scientific">Ezakiella coagulans</name>
    <dbReference type="NCBI Taxonomy" id="46507"/>
    <lineage>
        <taxon>Bacteria</taxon>
        <taxon>Bacillati</taxon>
        <taxon>Bacillota</taxon>
        <taxon>Tissierellia</taxon>
        <taxon>Ezakiella</taxon>
    </lineage>
</organism>
<dbReference type="InterPro" id="IPR003583">
    <property type="entry name" value="Hlx-hairpin-Hlx_DNA-bd_motif"/>
</dbReference>
<dbReference type="Proteomes" id="UP000245793">
    <property type="component" value="Unassembled WGS sequence"/>
</dbReference>
<dbReference type="Pfam" id="PF12836">
    <property type="entry name" value="HHH_3"/>
    <property type="match status" value="1"/>
</dbReference>
<name>A0A2U1E242_9FIRM</name>
<dbReference type="InterPro" id="IPR051675">
    <property type="entry name" value="Endo/Exo/Phosphatase_dom_1"/>
</dbReference>
<dbReference type="SUPFAM" id="SSF47781">
    <property type="entry name" value="RuvA domain 2-like"/>
    <property type="match status" value="1"/>
</dbReference>
<dbReference type="GO" id="GO:0015628">
    <property type="term" value="P:protein secretion by the type II secretion system"/>
    <property type="evidence" value="ECO:0007669"/>
    <property type="project" value="TreeGrafter"/>
</dbReference>
<reference evidence="2 3" key="1">
    <citation type="submission" date="2018-04" db="EMBL/GenBank/DDBJ databases">
        <title>Genomic Encyclopedia of Type Strains, Phase IV (KMG-IV): sequencing the most valuable type-strain genomes for metagenomic binning, comparative biology and taxonomic classification.</title>
        <authorList>
            <person name="Goeker M."/>
        </authorList>
    </citation>
    <scope>NUCLEOTIDE SEQUENCE [LARGE SCALE GENOMIC DNA]</scope>
    <source>
        <strain evidence="2 3">DSM 20705</strain>
    </source>
</reference>
<dbReference type="EMBL" id="QEKV01000007">
    <property type="protein sequence ID" value="PVY94020.1"/>
    <property type="molecule type" value="Genomic_DNA"/>
</dbReference>
<evidence type="ECO:0000313" key="2">
    <source>
        <dbReference type="EMBL" id="PVY94020.1"/>
    </source>
</evidence>
<feature type="domain" description="Helix-hairpin-helix DNA-binding motif class 1" evidence="1">
    <location>
        <begin position="164"/>
        <end position="183"/>
    </location>
</feature>
<dbReference type="GO" id="GO:0015627">
    <property type="term" value="C:type II protein secretion system complex"/>
    <property type="evidence" value="ECO:0007669"/>
    <property type="project" value="TreeGrafter"/>
</dbReference>
<dbReference type="InterPro" id="IPR010994">
    <property type="entry name" value="RuvA_2-like"/>
</dbReference>
<dbReference type="GO" id="GO:0006281">
    <property type="term" value="P:DNA repair"/>
    <property type="evidence" value="ECO:0007669"/>
    <property type="project" value="InterPro"/>
</dbReference>
<dbReference type="Pfam" id="PF10531">
    <property type="entry name" value="SLBB"/>
    <property type="match status" value="1"/>
</dbReference>
<gene>
    <name evidence="2" type="ORF">C7381_10716</name>
</gene>
<dbReference type="RefSeq" id="WP_034545855.1">
    <property type="nucleotide sequence ID" value="NZ_CP096650.1"/>
</dbReference>
<dbReference type="Gene3D" id="1.10.150.310">
    <property type="entry name" value="Tex RuvX-like domain-like"/>
    <property type="match status" value="1"/>
</dbReference>
<dbReference type="PANTHER" id="PTHR21180:SF32">
    <property type="entry name" value="ENDONUCLEASE_EXONUCLEASE_PHOSPHATASE FAMILY DOMAIN-CONTAINING PROTEIN 1"/>
    <property type="match status" value="1"/>
</dbReference>
<proteinExistence type="predicted"/>
<dbReference type="SMART" id="SM00278">
    <property type="entry name" value="HhH1"/>
    <property type="match status" value="2"/>
</dbReference>
<dbReference type="Gene3D" id="3.10.560.10">
    <property type="entry name" value="Outer membrane lipoprotein wza domain like"/>
    <property type="match status" value="1"/>
</dbReference>
<evidence type="ECO:0000313" key="3">
    <source>
        <dbReference type="Proteomes" id="UP000245793"/>
    </source>
</evidence>
<comment type="caution">
    <text evidence="2">The sequence shown here is derived from an EMBL/GenBank/DDBJ whole genome shotgun (WGS) entry which is preliminary data.</text>
</comment>
<dbReference type="InterPro" id="IPR019554">
    <property type="entry name" value="Soluble_ligand-bd"/>
</dbReference>
<protein>
    <submittedName>
        <fullName evidence="2">Competence protein ComEA</fullName>
    </submittedName>
</protein>
<dbReference type="GO" id="GO:0003677">
    <property type="term" value="F:DNA binding"/>
    <property type="evidence" value="ECO:0007669"/>
    <property type="project" value="InterPro"/>
</dbReference>